<protein>
    <submittedName>
        <fullName evidence="1">Uncharacterized protein</fullName>
    </submittedName>
</protein>
<organism evidence="1 2">
    <name type="scientific">Venturia nashicola</name>
    <dbReference type="NCBI Taxonomy" id="86259"/>
    <lineage>
        <taxon>Eukaryota</taxon>
        <taxon>Fungi</taxon>
        <taxon>Dikarya</taxon>
        <taxon>Ascomycota</taxon>
        <taxon>Pezizomycotina</taxon>
        <taxon>Dothideomycetes</taxon>
        <taxon>Pleosporomycetidae</taxon>
        <taxon>Venturiales</taxon>
        <taxon>Venturiaceae</taxon>
        <taxon>Venturia</taxon>
    </lineage>
</organism>
<proteinExistence type="predicted"/>
<name>A0A4Z1NIV1_9PEZI</name>
<evidence type="ECO:0000313" key="1">
    <source>
        <dbReference type="EMBL" id="TID15525.1"/>
    </source>
</evidence>
<comment type="caution">
    <text evidence="1">The sequence shown here is derived from an EMBL/GenBank/DDBJ whole genome shotgun (WGS) entry which is preliminary data.</text>
</comment>
<sequence length="313" mass="34939">MRYLRNKSGSSSLGLILKWCYEMNAKAQLDDILMAGDSRKNAHPFLELTGMKILSSSAFRSNKSGATAGGPGPMAMHAQQPGMNPMYGNVNPMGAPPGRRQKALEAKAMNLFLETLLQGIGAPVHLLPDEAKKNIATQAKTILLHQQVGFLSLPREIRDFIYHEHAKCYPSLEDVVHCCTANPGHNHLMVRNGRQSVNVKMIHDKFTGTGKLEPKIDENFIRSLRLGFGRVALLLRAIGHKLLLPSSVRQESLRIPPHQTFHCTTVSRCFRLFMLSLHLQLRRQLLNGPSQLAFILHNHRPGRHSTGRRTTNT</sequence>
<dbReference type="EMBL" id="SNSC02000020">
    <property type="protein sequence ID" value="TID15525.1"/>
    <property type="molecule type" value="Genomic_DNA"/>
</dbReference>
<accession>A0A4Z1NIV1</accession>
<dbReference type="AlphaFoldDB" id="A0A4Z1NIV1"/>
<evidence type="ECO:0000313" key="2">
    <source>
        <dbReference type="Proteomes" id="UP000298493"/>
    </source>
</evidence>
<dbReference type="Proteomes" id="UP000298493">
    <property type="component" value="Unassembled WGS sequence"/>
</dbReference>
<gene>
    <name evidence="1" type="ORF">E6O75_ATG07853</name>
</gene>
<keyword evidence="2" id="KW-1185">Reference proteome</keyword>
<reference evidence="1 2" key="1">
    <citation type="submission" date="2019-04" db="EMBL/GenBank/DDBJ databases">
        <title>High contiguity whole genome sequence and gene annotation resource for two Venturia nashicola isolates.</title>
        <authorList>
            <person name="Prokchorchik M."/>
            <person name="Won K."/>
            <person name="Lee Y."/>
            <person name="Choi E.D."/>
            <person name="Segonzac C."/>
            <person name="Sohn K.H."/>
        </authorList>
    </citation>
    <scope>NUCLEOTIDE SEQUENCE [LARGE SCALE GENOMIC DNA]</scope>
    <source>
        <strain evidence="1 2">PRI2</strain>
    </source>
</reference>